<name>A0AAD4BXP2_BOLED</name>
<sequence>MKQSTASPCRTRTTNATKHPGLPDAPSRRRSRAEKVADDAHQSELQALQNAKALHTLDTIASVEEAMEALQQAKRSTIKNGVHPTKPRTMTVKDGVMAAVVPKGHLNNDADEAASASASAGQQLKKASGGGLELCELITATQAQRL</sequence>
<evidence type="ECO:0000313" key="2">
    <source>
        <dbReference type="EMBL" id="KAF8441787.1"/>
    </source>
</evidence>
<organism evidence="2 3">
    <name type="scientific">Boletus edulis BED1</name>
    <dbReference type="NCBI Taxonomy" id="1328754"/>
    <lineage>
        <taxon>Eukaryota</taxon>
        <taxon>Fungi</taxon>
        <taxon>Dikarya</taxon>
        <taxon>Basidiomycota</taxon>
        <taxon>Agaricomycotina</taxon>
        <taxon>Agaricomycetes</taxon>
        <taxon>Agaricomycetidae</taxon>
        <taxon>Boletales</taxon>
        <taxon>Boletineae</taxon>
        <taxon>Boletaceae</taxon>
        <taxon>Boletoideae</taxon>
        <taxon>Boletus</taxon>
    </lineage>
</organism>
<evidence type="ECO:0000256" key="1">
    <source>
        <dbReference type="SAM" id="MobiDB-lite"/>
    </source>
</evidence>
<keyword evidence="3" id="KW-1185">Reference proteome</keyword>
<protein>
    <submittedName>
        <fullName evidence="2">Uncharacterized protein</fullName>
    </submittedName>
</protein>
<reference evidence="2" key="1">
    <citation type="submission" date="2019-10" db="EMBL/GenBank/DDBJ databases">
        <authorList>
            <consortium name="DOE Joint Genome Institute"/>
            <person name="Kuo A."/>
            <person name="Miyauchi S."/>
            <person name="Kiss E."/>
            <person name="Drula E."/>
            <person name="Kohler A."/>
            <person name="Sanchez-Garcia M."/>
            <person name="Andreopoulos B."/>
            <person name="Barry K.W."/>
            <person name="Bonito G."/>
            <person name="Buee M."/>
            <person name="Carver A."/>
            <person name="Chen C."/>
            <person name="Cichocki N."/>
            <person name="Clum A."/>
            <person name="Culley D."/>
            <person name="Crous P.W."/>
            <person name="Fauchery L."/>
            <person name="Girlanda M."/>
            <person name="Hayes R."/>
            <person name="Keri Z."/>
            <person name="LaButti K."/>
            <person name="Lipzen A."/>
            <person name="Lombard V."/>
            <person name="Magnuson J."/>
            <person name="Maillard F."/>
            <person name="Morin E."/>
            <person name="Murat C."/>
            <person name="Nolan M."/>
            <person name="Ohm R."/>
            <person name="Pangilinan J."/>
            <person name="Pereira M."/>
            <person name="Perotto S."/>
            <person name="Peter M."/>
            <person name="Riley R."/>
            <person name="Sitrit Y."/>
            <person name="Stielow B."/>
            <person name="Szollosi G."/>
            <person name="Zifcakova L."/>
            <person name="Stursova M."/>
            <person name="Spatafora J.W."/>
            <person name="Tedersoo L."/>
            <person name="Vaario L.-M."/>
            <person name="Yamada A."/>
            <person name="Yan M."/>
            <person name="Wang P."/>
            <person name="Xu J."/>
            <person name="Bruns T."/>
            <person name="Baldrian P."/>
            <person name="Vilgalys R."/>
            <person name="Henrissat B."/>
            <person name="Grigoriev I.V."/>
            <person name="Hibbett D."/>
            <person name="Nagy L.G."/>
            <person name="Martin F.M."/>
        </authorList>
    </citation>
    <scope>NUCLEOTIDE SEQUENCE</scope>
    <source>
        <strain evidence="2">BED1</strain>
    </source>
</reference>
<feature type="region of interest" description="Disordered" evidence="1">
    <location>
        <begin position="1"/>
        <end position="41"/>
    </location>
</feature>
<dbReference type="Proteomes" id="UP001194468">
    <property type="component" value="Unassembled WGS sequence"/>
</dbReference>
<dbReference type="EMBL" id="WHUW01000010">
    <property type="protein sequence ID" value="KAF8441787.1"/>
    <property type="molecule type" value="Genomic_DNA"/>
</dbReference>
<accession>A0AAD4BXP2</accession>
<evidence type="ECO:0000313" key="3">
    <source>
        <dbReference type="Proteomes" id="UP001194468"/>
    </source>
</evidence>
<proteinExistence type="predicted"/>
<gene>
    <name evidence="2" type="ORF">L210DRAFT_3645006</name>
</gene>
<feature type="compositionally biased region" description="Polar residues" evidence="1">
    <location>
        <begin position="1"/>
        <end position="17"/>
    </location>
</feature>
<reference evidence="2" key="2">
    <citation type="journal article" date="2020" name="Nat. Commun.">
        <title>Large-scale genome sequencing of mycorrhizal fungi provides insights into the early evolution of symbiotic traits.</title>
        <authorList>
            <person name="Miyauchi S."/>
            <person name="Kiss E."/>
            <person name="Kuo A."/>
            <person name="Drula E."/>
            <person name="Kohler A."/>
            <person name="Sanchez-Garcia M."/>
            <person name="Morin E."/>
            <person name="Andreopoulos B."/>
            <person name="Barry K.W."/>
            <person name="Bonito G."/>
            <person name="Buee M."/>
            <person name="Carver A."/>
            <person name="Chen C."/>
            <person name="Cichocki N."/>
            <person name="Clum A."/>
            <person name="Culley D."/>
            <person name="Crous P.W."/>
            <person name="Fauchery L."/>
            <person name="Girlanda M."/>
            <person name="Hayes R.D."/>
            <person name="Keri Z."/>
            <person name="LaButti K."/>
            <person name="Lipzen A."/>
            <person name="Lombard V."/>
            <person name="Magnuson J."/>
            <person name="Maillard F."/>
            <person name="Murat C."/>
            <person name="Nolan M."/>
            <person name="Ohm R.A."/>
            <person name="Pangilinan J."/>
            <person name="Pereira M.F."/>
            <person name="Perotto S."/>
            <person name="Peter M."/>
            <person name="Pfister S."/>
            <person name="Riley R."/>
            <person name="Sitrit Y."/>
            <person name="Stielow J.B."/>
            <person name="Szollosi G."/>
            <person name="Zifcakova L."/>
            <person name="Stursova M."/>
            <person name="Spatafora J.W."/>
            <person name="Tedersoo L."/>
            <person name="Vaario L.M."/>
            <person name="Yamada A."/>
            <person name="Yan M."/>
            <person name="Wang P."/>
            <person name="Xu J."/>
            <person name="Bruns T."/>
            <person name="Baldrian P."/>
            <person name="Vilgalys R."/>
            <person name="Dunand C."/>
            <person name="Henrissat B."/>
            <person name="Grigoriev I.V."/>
            <person name="Hibbett D."/>
            <person name="Nagy L.G."/>
            <person name="Martin F.M."/>
        </authorList>
    </citation>
    <scope>NUCLEOTIDE SEQUENCE</scope>
    <source>
        <strain evidence="2">BED1</strain>
    </source>
</reference>
<dbReference type="AlphaFoldDB" id="A0AAD4BXP2"/>
<comment type="caution">
    <text evidence="2">The sequence shown here is derived from an EMBL/GenBank/DDBJ whole genome shotgun (WGS) entry which is preliminary data.</text>
</comment>